<sequence>MKKIKVLLGLLVIVGLVYVGAVWWSGVKTQERYEEKGVALSAWLATNLPEARVTQQSYERGLFSASSMLRIEVNGEPSVIAGRLTCFMIKDGTMMGRLFDLGATNSFNPHIYLMRENCAELQSGDTSSFETENEEPVHLQVTLNNQASHGPWLGSGFGIAKVHTQLSVDADGLPAELKSYIESLQIDTVRHYSRDYDMRIAGQPFTKTLGTESIDFQGFNLRLNTHGGRTLMDAAIDIPRLVLTAAGDGDQKISMLLDGISLKSSDRSLESTWNWFLTGSSDWRLKQMELTTDALPGKWVRCDNLSLTSLATLKGTIYGEKDQVVLTCSTNHYEKPLEMKGVLDLSVTNIDTQPLANMFSKSMELLEQAGGDTSDPRVNREMAAYMMEQLPVFFSSEPGFLLNADFHLNGRKVMNLSSEMKTYPISSDEAKMPVYVLLPSKLFLSMAYSVDADLMLNGDPDYGWPAPGSSLMNRMVRDGDNYKIELIYDRGTIKMNGEEKKLF</sequence>
<dbReference type="Pfam" id="PF06097">
    <property type="entry name" value="DUF945"/>
    <property type="match status" value="1"/>
</dbReference>
<keyword evidence="2" id="KW-1185">Reference proteome</keyword>
<accession>A0A433SAU7</accession>
<dbReference type="AlphaFoldDB" id="A0A433SAU7"/>
<dbReference type="Proteomes" id="UP000286947">
    <property type="component" value="Unassembled WGS sequence"/>
</dbReference>
<name>A0A433SAU7_9BURK</name>
<organism evidence="1 2">
    <name type="scientific">Saezia sanguinis</name>
    <dbReference type="NCBI Taxonomy" id="1965230"/>
    <lineage>
        <taxon>Bacteria</taxon>
        <taxon>Pseudomonadati</taxon>
        <taxon>Pseudomonadota</taxon>
        <taxon>Betaproteobacteria</taxon>
        <taxon>Burkholderiales</taxon>
        <taxon>Saeziaceae</taxon>
        <taxon>Saezia</taxon>
    </lineage>
</organism>
<evidence type="ECO:0000313" key="2">
    <source>
        <dbReference type="Proteomes" id="UP000286947"/>
    </source>
</evidence>
<dbReference type="EMBL" id="PQSP01000009">
    <property type="protein sequence ID" value="RUS65819.1"/>
    <property type="molecule type" value="Genomic_DNA"/>
</dbReference>
<gene>
    <name evidence="1" type="ORF">CUZ56_02664</name>
</gene>
<dbReference type="OrthoDB" id="8831594at2"/>
<dbReference type="RefSeq" id="WP_126980824.1">
    <property type="nucleotide sequence ID" value="NZ_PQSP01000009.1"/>
</dbReference>
<reference evidence="1 2" key="1">
    <citation type="submission" date="2018-01" db="EMBL/GenBank/DDBJ databases">
        <title>Saezia sanguinis gen. nov., sp. nov., in the order Burkholderiales isolated from human blood.</title>
        <authorList>
            <person name="Medina-Pascual M.J."/>
            <person name="Valdezate S."/>
            <person name="Monzon S."/>
            <person name="Cuesta I."/>
            <person name="Carrasco G."/>
            <person name="Villalon P."/>
            <person name="Saez-Nieto J.A."/>
        </authorList>
    </citation>
    <scope>NUCLEOTIDE SEQUENCE [LARGE SCALE GENOMIC DNA]</scope>
    <source>
        <strain evidence="1 2">CNM695-12</strain>
    </source>
</reference>
<proteinExistence type="predicted"/>
<evidence type="ECO:0008006" key="3">
    <source>
        <dbReference type="Google" id="ProtNLM"/>
    </source>
</evidence>
<dbReference type="InterPro" id="IPR010352">
    <property type="entry name" value="DUF945"/>
</dbReference>
<protein>
    <recommendedName>
        <fullName evidence="3">DUF945 domain-containing protein</fullName>
    </recommendedName>
</protein>
<comment type="caution">
    <text evidence="1">The sequence shown here is derived from an EMBL/GenBank/DDBJ whole genome shotgun (WGS) entry which is preliminary data.</text>
</comment>
<evidence type="ECO:0000313" key="1">
    <source>
        <dbReference type="EMBL" id="RUS65819.1"/>
    </source>
</evidence>